<dbReference type="eggNOG" id="ENOG502TGRC">
    <property type="taxonomic scope" value="Eukaryota"/>
</dbReference>
<dbReference type="Proteomes" id="UP000016935">
    <property type="component" value="Unassembled WGS sequence"/>
</dbReference>
<dbReference type="RefSeq" id="XP_008026968.1">
    <property type="nucleotide sequence ID" value="XM_008028777.1"/>
</dbReference>
<sequence>MSDSKNEDLPKDHKDLLNSHSHVLDVNAPAFNPRSTPIQNPVQENATENNHNNTGTPHLPPPAGADPDLWKVLCSGPQTIDITTERNQSPPSHPHFLRDITCSPTTWHTTVLPWILTLTFRLNSTTDIFHFTSMLRVPSLSSLQTCITALDLRGFHWFTGIGGNRVANPYVELATHLPALRALRFSLHAAGVTVSRWSEKRAVELEATDAVLARRRRIMRCSEVWEKYGIGGLLRCEVLEWIGIVYVESEIVNAFSAPWDPEGVVTAVGEALVDGFRRGGREVSVEVLRE</sequence>
<dbReference type="EMBL" id="KB908703">
    <property type="protein sequence ID" value="EOA84589.1"/>
    <property type="molecule type" value="Genomic_DNA"/>
</dbReference>
<evidence type="ECO:0000313" key="2">
    <source>
        <dbReference type="EMBL" id="EOA84589.1"/>
    </source>
</evidence>
<dbReference type="OrthoDB" id="3794650at2759"/>
<dbReference type="HOGENOM" id="CLU_960314_0_0_1"/>
<evidence type="ECO:0000256" key="1">
    <source>
        <dbReference type="SAM" id="MobiDB-lite"/>
    </source>
</evidence>
<protein>
    <submittedName>
        <fullName evidence="2">Uncharacterized protein</fullName>
    </submittedName>
</protein>
<dbReference type="GeneID" id="19403590"/>
<feature type="region of interest" description="Disordered" evidence="1">
    <location>
        <begin position="27"/>
        <end position="63"/>
    </location>
</feature>
<proteinExistence type="predicted"/>
<evidence type="ECO:0000313" key="3">
    <source>
        <dbReference type="Proteomes" id="UP000016935"/>
    </source>
</evidence>
<accession>R0K504</accession>
<gene>
    <name evidence="2" type="ORF">SETTUDRAFT_31851</name>
</gene>
<feature type="compositionally biased region" description="Polar residues" evidence="1">
    <location>
        <begin position="33"/>
        <end position="56"/>
    </location>
</feature>
<organism evidence="2 3">
    <name type="scientific">Exserohilum turcicum (strain 28A)</name>
    <name type="common">Northern leaf blight fungus</name>
    <name type="synonym">Setosphaeria turcica</name>
    <dbReference type="NCBI Taxonomy" id="671987"/>
    <lineage>
        <taxon>Eukaryota</taxon>
        <taxon>Fungi</taxon>
        <taxon>Dikarya</taxon>
        <taxon>Ascomycota</taxon>
        <taxon>Pezizomycotina</taxon>
        <taxon>Dothideomycetes</taxon>
        <taxon>Pleosporomycetidae</taxon>
        <taxon>Pleosporales</taxon>
        <taxon>Pleosporineae</taxon>
        <taxon>Pleosporaceae</taxon>
        <taxon>Exserohilum</taxon>
    </lineage>
</organism>
<name>R0K504_EXST2</name>
<reference evidence="2 3" key="1">
    <citation type="journal article" date="2012" name="PLoS Pathog.">
        <title>Diverse lifestyles and strategies of plant pathogenesis encoded in the genomes of eighteen Dothideomycetes fungi.</title>
        <authorList>
            <person name="Ohm R.A."/>
            <person name="Feau N."/>
            <person name="Henrissat B."/>
            <person name="Schoch C.L."/>
            <person name="Horwitz B.A."/>
            <person name="Barry K.W."/>
            <person name="Condon B.J."/>
            <person name="Copeland A.C."/>
            <person name="Dhillon B."/>
            <person name="Glaser F."/>
            <person name="Hesse C.N."/>
            <person name="Kosti I."/>
            <person name="LaButti K."/>
            <person name="Lindquist E.A."/>
            <person name="Lucas S."/>
            <person name="Salamov A.A."/>
            <person name="Bradshaw R.E."/>
            <person name="Ciuffetti L."/>
            <person name="Hamelin R.C."/>
            <person name="Kema G.H.J."/>
            <person name="Lawrence C."/>
            <person name="Scott J.A."/>
            <person name="Spatafora J.W."/>
            <person name="Turgeon B.G."/>
            <person name="de Wit P.J.G.M."/>
            <person name="Zhong S."/>
            <person name="Goodwin S.B."/>
            <person name="Grigoriev I.V."/>
        </authorList>
    </citation>
    <scope>NUCLEOTIDE SEQUENCE [LARGE SCALE GENOMIC DNA]</scope>
    <source>
        <strain evidence="3">28A</strain>
    </source>
</reference>
<dbReference type="AlphaFoldDB" id="R0K504"/>
<keyword evidence="3" id="KW-1185">Reference proteome</keyword>
<reference evidence="2 3" key="2">
    <citation type="journal article" date="2013" name="PLoS Genet.">
        <title>Comparative genome structure, secondary metabolite, and effector coding capacity across Cochliobolus pathogens.</title>
        <authorList>
            <person name="Condon B.J."/>
            <person name="Leng Y."/>
            <person name="Wu D."/>
            <person name="Bushley K.E."/>
            <person name="Ohm R.A."/>
            <person name="Otillar R."/>
            <person name="Martin J."/>
            <person name="Schackwitz W."/>
            <person name="Grimwood J."/>
            <person name="MohdZainudin N."/>
            <person name="Xue C."/>
            <person name="Wang R."/>
            <person name="Manning V.A."/>
            <person name="Dhillon B."/>
            <person name="Tu Z.J."/>
            <person name="Steffenson B.J."/>
            <person name="Salamov A."/>
            <person name="Sun H."/>
            <person name="Lowry S."/>
            <person name="LaButti K."/>
            <person name="Han J."/>
            <person name="Copeland A."/>
            <person name="Lindquist E."/>
            <person name="Barry K."/>
            <person name="Schmutz J."/>
            <person name="Baker S.E."/>
            <person name="Ciuffetti L.M."/>
            <person name="Grigoriev I.V."/>
            <person name="Zhong S."/>
            <person name="Turgeon B.G."/>
        </authorList>
    </citation>
    <scope>NUCLEOTIDE SEQUENCE [LARGE SCALE GENOMIC DNA]</scope>
    <source>
        <strain evidence="3">28A</strain>
    </source>
</reference>